<dbReference type="GeneID" id="5038731"/>
<evidence type="ECO:0000256" key="1">
    <source>
        <dbReference type="SAM" id="Coils"/>
    </source>
</evidence>
<protein>
    <recommendedName>
        <fullName evidence="4">Cilia- and flagella-associated protein 157</fullName>
    </recommendedName>
</protein>
<reference evidence="2 3" key="1">
    <citation type="journal article" date="2006" name="Nature">
        <title>Global trends of whole-genome duplications revealed by the ciliate Paramecium tetraurelia.</title>
        <authorList>
            <consortium name="Genoscope"/>
            <person name="Aury J.-M."/>
            <person name="Jaillon O."/>
            <person name="Duret L."/>
            <person name="Noel B."/>
            <person name="Jubin C."/>
            <person name="Porcel B.M."/>
            <person name="Segurens B."/>
            <person name="Daubin V."/>
            <person name="Anthouard V."/>
            <person name="Aiach N."/>
            <person name="Arnaiz O."/>
            <person name="Billaut A."/>
            <person name="Beisson J."/>
            <person name="Blanc I."/>
            <person name="Bouhouche K."/>
            <person name="Camara F."/>
            <person name="Duharcourt S."/>
            <person name="Guigo R."/>
            <person name="Gogendeau D."/>
            <person name="Katinka M."/>
            <person name="Keller A.-M."/>
            <person name="Kissmehl R."/>
            <person name="Klotz C."/>
            <person name="Koll F."/>
            <person name="Le Moue A."/>
            <person name="Lepere C."/>
            <person name="Malinsky S."/>
            <person name="Nowacki M."/>
            <person name="Nowak J.K."/>
            <person name="Plattner H."/>
            <person name="Poulain J."/>
            <person name="Ruiz F."/>
            <person name="Serrano V."/>
            <person name="Zagulski M."/>
            <person name="Dessen P."/>
            <person name="Betermier M."/>
            <person name="Weissenbach J."/>
            <person name="Scarpelli C."/>
            <person name="Schachter V."/>
            <person name="Sperling L."/>
            <person name="Meyer E."/>
            <person name="Cohen J."/>
            <person name="Wincker P."/>
        </authorList>
    </citation>
    <scope>NUCLEOTIDE SEQUENCE [LARGE SCALE GENOMIC DNA]</scope>
    <source>
        <strain evidence="2 3">Stock d4-2</strain>
    </source>
</reference>
<organism evidence="2 3">
    <name type="scientific">Paramecium tetraurelia</name>
    <dbReference type="NCBI Taxonomy" id="5888"/>
    <lineage>
        <taxon>Eukaryota</taxon>
        <taxon>Sar</taxon>
        <taxon>Alveolata</taxon>
        <taxon>Ciliophora</taxon>
        <taxon>Intramacronucleata</taxon>
        <taxon>Oligohymenophorea</taxon>
        <taxon>Peniculida</taxon>
        <taxon>Parameciidae</taxon>
        <taxon>Paramecium</taxon>
    </lineage>
</organism>
<evidence type="ECO:0000313" key="3">
    <source>
        <dbReference type="Proteomes" id="UP000000600"/>
    </source>
</evidence>
<sequence>MRFWKHSNRFSRFIITTAINNERFWKNVQARNITVVASISVLTAIINSFPITRICKRLNSSSPKKNNSMTIISQVSKSFLSLELIQNNVQQETNEVKIQLDQLLYNQSEKLNDFKSYVSDIYLTKTDIRQFKSNSDERIIKLQDQIQQFQTKFALKLYTEQHIVINAIFNHQIDIKQAITQIQQANNLIKQDSQTLHKLNRDNRQMIKQHNEQFSQKIDNLQKEQYKICEFEMEVEKMKIQIQEQKSENEIMQNKVKSLSQLFQELEVNNSKVVKFEIHTAFKKVEEEFFYFKNRQQSFQDQLQVIKEQFSKSDIAQTQFENGVNQQFDLISAELVKKNQIIKSMLKNITLLQQSEKIQIQSDLPNKVAILLSKVSSFEKTSKIAFDQLKKIMDVVQEFCETSQIPSESKEKDLTNLILLLDRRMFEYEKSIYDPQVHLVQNATVRINTPRISTSVDSPMKVGNQKQKKTKLSKLLNKTVYYESRRETII</sequence>
<dbReference type="KEGG" id="ptm:GSPATT00019263001"/>
<keyword evidence="1" id="KW-0175">Coiled coil</keyword>
<keyword evidence="3" id="KW-1185">Reference proteome</keyword>
<dbReference type="EMBL" id="CT868541">
    <property type="protein sequence ID" value="CAK85546.1"/>
    <property type="molecule type" value="Genomic_DNA"/>
</dbReference>
<dbReference type="Proteomes" id="UP000000600">
    <property type="component" value="Unassembled WGS sequence"/>
</dbReference>
<dbReference type="RefSeq" id="XP_001452943.1">
    <property type="nucleotide sequence ID" value="XM_001452906.1"/>
</dbReference>
<name>A0DR79_PARTE</name>
<dbReference type="OMA" id="MDVVQEF"/>
<evidence type="ECO:0000313" key="2">
    <source>
        <dbReference type="EMBL" id="CAK85546.1"/>
    </source>
</evidence>
<accession>A0DR79</accession>
<dbReference type="AlphaFoldDB" id="A0DR79"/>
<dbReference type="OrthoDB" id="10353242at2759"/>
<feature type="coiled-coil region" evidence="1">
    <location>
        <begin position="132"/>
        <end position="269"/>
    </location>
</feature>
<dbReference type="InParanoid" id="A0DR79"/>
<evidence type="ECO:0008006" key="4">
    <source>
        <dbReference type="Google" id="ProtNLM"/>
    </source>
</evidence>
<proteinExistence type="predicted"/>
<dbReference type="HOGENOM" id="CLU_557218_0_0_1"/>
<gene>
    <name evidence="2" type="ORF">GSPATT00019263001</name>
</gene>